<comment type="caution">
    <text evidence="2">The sequence shown here is derived from an EMBL/GenBank/DDBJ whole genome shotgun (WGS) entry which is preliminary data.</text>
</comment>
<keyword evidence="1" id="KW-0812">Transmembrane</keyword>
<proteinExistence type="predicted"/>
<organism evidence="2 3">
    <name type="scientific">Acinetobacter rudis</name>
    <dbReference type="NCBI Taxonomy" id="632955"/>
    <lineage>
        <taxon>Bacteria</taxon>
        <taxon>Pseudomonadati</taxon>
        <taxon>Pseudomonadota</taxon>
        <taxon>Gammaproteobacteria</taxon>
        <taxon>Moraxellales</taxon>
        <taxon>Moraxellaceae</taxon>
        <taxon>Acinetobacter</taxon>
    </lineage>
</organism>
<dbReference type="AlphaFoldDB" id="A0AAW8J4C3"/>
<feature type="transmembrane region" description="Helical" evidence="1">
    <location>
        <begin position="64"/>
        <end position="85"/>
    </location>
</feature>
<sequence length="110" mass="12406">MFIWFIWGRLLLALGCMVCSMEKHQQALFSVSLSQFNIFALRGIGCLELLLSLLMCIKHFDLSVGITTYLGSVTLAALIVMFILSYQAQRFIAVIFVMSMFCIYLATFAS</sequence>
<evidence type="ECO:0000313" key="3">
    <source>
        <dbReference type="Proteomes" id="UP001243844"/>
    </source>
</evidence>
<dbReference type="EMBL" id="JAVIDL010000003">
    <property type="protein sequence ID" value="MDQ8934535.1"/>
    <property type="molecule type" value="Genomic_DNA"/>
</dbReference>
<keyword evidence="1" id="KW-0472">Membrane</keyword>
<dbReference type="Pfam" id="PF11804">
    <property type="entry name" value="DUF3325"/>
    <property type="match status" value="1"/>
</dbReference>
<keyword evidence="1" id="KW-1133">Transmembrane helix</keyword>
<gene>
    <name evidence="2" type="ORF">RFH47_02090</name>
</gene>
<protein>
    <submittedName>
        <fullName evidence="2">DUF3325 family protein</fullName>
    </submittedName>
</protein>
<accession>A0AAW8J4C3</accession>
<name>A0AAW8J4C3_9GAMM</name>
<feature type="transmembrane region" description="Helical" evidence="1">
    <location>
        <begin position="91"/>
        <end position="109"/>
    </location>
</feature>
<evidence type="ECO:0000256" key="1">
    <source>
        <dbReference type="SAM" id="Phobius"/>
    </source>
</evidence>
<evidence type="ECO:0000313" key="2">
    <source>
        <dbReference type="EMBL" id="MDQ8934535.1"/>
    </source>
</evidence>
<dbReference type="InterPro" id="IPR021762">
    <property type="entry name" value="DUF3325"/>
</dbReference>
<reference evidence="2" key="1">
    <citation type="submission" date="2023-08" db="EMBL/GenBank/DDBJ databases">
        <title>Emergence of clinically-relevant ST2 carbapenem-resistant Acinetobacter baumannii strains in hospital sewages in Zhejiang, East of China.</title>
        <authorList>
            <person name="Kaichao C."/>
            <person name="Zhang R."/>
        </authorList>
    </citation>
    <scope>NUCLEOTIDE SEQUENCE</scope>
    <source>
        <strain evidence="2">M-RB-37</strain>
    </source>
</reference>
<dbReference type="Proteomes" id="UP001243844">
    <property type="component" value="Unassembled WGS sequence"/>
</dbReference>
<dbReference type="RefSeq" id="WP_308973810.1">
    <property type="nucleotide sequence ID" value="NZ_JAVIDL010000003.1"/>
</dbReference>